<evidence type="ECO:0000313" key="11">
    <source>
        <dbReference type="EMBL" id="UYP46881.1"/>
    </source>
</evidence>
<accession>A0ABY6HTY8</accession>
<evidence type="ECO:0000256" key="1">
    <source>
        <dbReference type="ARBA" id="ARBA00000085"/>
    </source>
</evidence>
<feature type="domain" description="Membrane-associated sensor" evidence="10">
    <location>
        <begin position="28"/>
        <end position="249"/>
    </location>
</feature>
<dbReference type="PANTHER" id="PTHR41523:SF8">
    <property type="entry name" value="ETHYLENE RESPONSE SENSOR PROTEIN"/>
    <property type="match status" value="1"/>
</dbReference>
<evidence type="ECO:0000256" key="3">
    <source>
        <dbReference type="ARBA" id="ARBA00022553"/>
    </source>
</evidence>
<evidence type="ECO:0000256" key="6">
    <source>
        <dbReference type="ARBA" id="ARBA00022777"/>
    </source>
</evidence>
<protein>
    <recommendedName>
        <fullName evidence="2">histidine kinase</fullName>
        <ecNumber evidence="2">2.7.13.3</ecNumber>
    </recommendedName>
</protein>
<dbReference type="Proteomes" id="UP001208689">
    <property type="component" value="Chromosome"/>
</dbReference>
<proteinExistence type="predicted"/>
<evidence type="ECO:0000313" key="12">
    <source>
        <dbReference type="Proteomes" id="UP001208689"/>
    </source>
</evidence>
<dbReference type="Pfam" id="PF17159">
    <property type="entry name" value="MASE3"/>
    <property type="match status" value="1"/>
</dbReference>
<feature type="transmembrane region" description="Helical" evidence="8">
    <location>
        <begin position="227"/>
        <end position="246"/>
    </location>
</feature>
<dbReference type="PANTHER" id="PTHR41523">
    <property type="entry name" value="TWO-COMPONENT SYSTEM SENSOR PROTEIN"/>
    <property type="match status" value="1"/>
</dbReference>
<keyword evidence="5" id="KW-0547">Nucleotide-binding</keyword>
<keyword evidence="12" id="KW-1185">Reference proteome</keyword>
<organism evidence="11 12">
    <name type="scientific">Candidatus Lokiarchaeum ossiferum</name>
    <dbReference type="NCBI Taxonomy" id="2951803"/>
    <lineage>
        <taxon>Archaea</taxon>
        <taxon>Promethearchaeati</taxon>
        <taxon>Promethearchaeota</taxon>
        <taxon>Promethearchaeia</taxon>
        <taxon>Promethearchaeales</taxon>
        <taxon>Promethearchaeaceae</taxon>
        <taxon>Candidatus Lokiarchaeum</taxon>
    </lineage>
</organism>
<evidence type="ECO:0000256" key="7">
    <source>
        <dbReference type="ARBA" id="ARBA00022840"/>
    </source>
</evidence>
<keyword evidence="8" id="KW-1133">Transmembrane helix</keyword>
<dbReference type="InterPro" id="IPR033425">
    <property type="entry name" value="MASE3"/>
</dbReference>
<sequence>MQIKKGFFTLEMIFLGLLGVILFVVMEFNYLLFHSFIEIFAIVIFFTTFLITVISRKIVESSLLLLIGISSISYAFLDLLHLLTYQGMGVFIAIDTNIPTQFWIAARYFQSISFLIGLLFSRKHVNSVLVLAINMVLVTFILLSIFTFSIFPDCYVEGDGLTLFKIISEYIISGFYGLSIYLLFRKRKKIDSHIYIFFQTALVLNIISELLFSFYTDVYGLTNFFGHVLKFFACYCFMKSIIMTFLKNPVNLLVFSLKKHERELKQELLSKDILIKDIHHRVKNNLQMISSLIILQSHEIQDEETLTVFQELQDRIQSFSLLHRHIYQSPDLSQISLESYLTQLVQYLKESINVKKEILMEIEIADVMVSTKIAINCALIITELYSNAMKHAFNHQESGKISICISQLESNHLELTFKDNGMTKIALDSLYNSKNLGFQLVLAGVEQLRGKLALVVNDGLQVIIKFPLDGKNSKNLSNHVDF</sequence>
<dbReference type="Gene3D" id="3.30.565.10">
    <property type="entry name" value="Histidine kinase-like ATPase, C-terminal domain"/>
    <property type="match status" value="1"/>
</dbReference>
<dbReference type="Gene3D" id="3.30.450.20">
    <property type="entry name" value="PAS domain"/>
    <property type="match status" value="1"/>
</dbReference>
<feature type="transmembrane region" description="Helical" evidence="8">
    <location>
        <begin position="196"/>
        <end position="215"/>
    </location>
</feature>
<gene>
    <name evidence="11" type="ORF">NEF87_003166</name>
</gene>
<keyword evidence="4" id="KW-0808">Transferase</keyword>
<feature type="domain" description="Signal transduction histidine kinase subgroup 2 dimerisation and phosphoacceptor" evidence="9">
    <location>
        <begin position="278"/>
        <end position="351"/>
    </location>
</feature>
<keyword evidence="7" id="KW-0067">ATP-binding</keyword>
<feature type="transmembrane region" description="Helical" evidence="8">
    <location>
        <begin position="163"/>
        <end position="184"/>
    </location>
</feature>
<feature type="transmembrane region" description="Helical" evidence="8">
    <location>
        <begin position="31"/>
        <end position="51"/>
    </location>
</feature>
<evidence type="ECO:0000259" key="9">
    <source>
        <dbReference type="Pfam" id="PF07568"/>
    </source>
</evidence>
<dbReference type="InterPro" id="IPR011495">
    <property type="entry name" value="Sig_transdc_His_kin_sub2_dim/P"/>
</dbReference>
<name>A0ABY6HTY8_9ARCH</name>
<feature type="transmembrane region" description="Helical" evidence="8">
    <location>
        <begin position="102"/>
        <end position="121"/>
    </location>
</feature>
<keyword evidence="8" id="KW-0472">Membrane</keyword>
<evidence type="ECO:0000256" key="4">
    <source>
        <dbReference type="ARBA" id="ARBA00022679"/>
    </source>
</evidence>
<comment type="catalytic activity">
    <reaction evidence="1">
        <text>ATP + protein L-histidine = ADP + protein N-phospho-L-histidine.</text>
        <dbReference type="EC" id="2.7.13.3"/>
    </reaction>
</comment>
<evidence type="ECO:0000256" key="2">
    <source>
        <dbReference type="ARBA" id="ARBA00012438"/>
    </source>
</evidence>
<evidence type="ECO:0000256" key="5">
    <source>
        <dbReference type="ARBA" id="ARBA00022741"/>
    </source>
</evidence>
<dbReference type="Pfam" id="PF07568">
    <property type="entry name" value="HisKA_2"/>
    <property type="match status" value="1"/>
</dbReference>
<feature type="transmembrane region" description="Helical" evidence="8">
    <location>
        <begin position="63"/>
        <end position="82"/>
    </location>
</feature>
<reference evidence="11" key="1">
    <citation type="submission" date="2022-09" db="EMBL/GenBank/DDBJ databases">
        <title>Actin cytoskeleton and complex cell architecture in an #Asgard archaeon.</title>
        <authorList>
            <person name="Ponce Toledo R.I."/>
            <person name="Schleper C."/>
            <person name="Rodrigues Oliveira T."/>
            <person name="Wollweber F."/>
            <person name="Xu J."/>
            <person name="Rittmann S."/>
            <person name="Klingl A."/>
            <person name="Pilhofer M."/>
        </authorList>
    </citation>
    <scope>NUCLEOTIDE SEQUENCE</scope>
    <source>
        <strain evidence="11">B-35</strain>
    </source>
</reference>
<keyword evidence="8" id="KW-0812">Transmembrane</keyword>
<evidence type="ECO:0000256" key="8">
    <source>
        <dbReference type="SAM" id="Phobius"/>
    </source>
</evidence>
<dbReference type="SUPFAM" id="SSF55874">
    <property type="entry name" value="ATPase domain of HSP90 chaperone/DNA topoisomerase II/histidine kinase"/>
    <property type="match status" value="1"/>
</dbReference>
<dbReference type="InterPro" id="IPR036890">
    <property type="entry name" value="HATPase_C_sf"/>
</dbReference>
<dbReference type="EMBL" id="CP104013">
    <property type="protein sequence ID" value="UYP46881.1"/>
    <property type="molecule type" value="Genomic_DNA"/>
</dbReference>
<feature type="transmembrane region" description="Helical" evidence="8">
    <location>
        <begin position="128"/>
        <end position="151"/>
    </location>
</feature>
<evidence type="ECO:0000259" key="10">
    <source>
        <dbReference type="Pfam" id="PF17159"/>
    </source>
</evidence>
<keyword evidence="3" id="KW-0597">Phosphoprotein</keyword>
<feature type="transmembrane region" description="Helical" evidence="8">
    <location>
        <begin position="7"/>
        <end position="25"/>
    </location>
</feature>
<keyword evidence="6" id="KW-0418">Kinase</keyword>
<dbReference type="EC" id="2.7.13.3" evidence="2"/>